<dbReference type="InterPro" id="IPR038765">
    <property type="entry name" value="Papain-like_cys_pep_sf"/>
</dbReference>
<name>A0ABM0YH08_CAMSA</name>
<evidence type="ECO:0000313" key="2">
    <source>
        <dbReference type="RefSeq" id="XP_010500744.1"/>
    </source>
</evidence>
<organism evidence="1 2">
    <name type="scientific">Camelina sativa</name>
    <name type="common">False flax</name>
    <name type="synonym">Myagrum sativum</name>
    <dbReference type="NCBI Taxonomy" id="90675"/>
    <lineage>
        <taxon>Eukaryota</taxon>
        <taxon>Viridiplantae</taxon>
        <taxon>Streptophyta</taxon>
        <taxon>Embryophyta</taxon>
        <taxon>Tracheophyta</taxon>
        <taxon>Spermatophyta</taxon>
        <taxon>Magnoliopsida</taxon>
        <taxon>eudicotyledons</taxon>
        <taxon>Gunneridae</taxon>
        <taxon>Pentapetalae</taxon>
        <taxon>rosids</taxon>
        <taxon>malvids</taxon>
        <taxon>Brassicales</taxon>
        <taxon>Brassicaceae</taxon>
        <taxon>Camelineae</taxon>
        <taxon>Camelina</taxon>
    </lineage>
</organism>
<dbReference type="SUPFAM" id="SSF54001">
    <property type="entry name" value="Cysteine proteinases"/>
    <property type="match status" value="1"/>
</dbReference>
<reference evidence="1" key="1">
    <citation type="journal article" date="2014" name="Nat. Commun.">
        <title>The emerging biofuel crop Camelina sativa retains a highly undifferentiated hexaploid genome structure.</title>
        <authorList>
            <person name="Kagale S."/>
            <person name="Koh C."/>
            <person name="Nixon J."/>
            <person name="Bollina V."/>
            <person name="Clarke W.E."/>
            <person name="Tuteja R."/>
            <person name="Spillane C."/>
            <person name="Robinson S.J."/>
            <person name="Links M.G."/>
            <person name="Clarke C."/>
            <person name="Higgins E.E."/>
            <person name="Huebert T."/>
            <person name="Sharpe A.G."/>
            <person name="Parkin I.A."/>
        </authorList>
    </citation>
    <scope>NUCLEOTIDE SEQUENCE [LARGE SCALE GENOMIC DNA]</scope>
    <source>
        <strain evidence="1">cv. DH55</strain>
    </source>
</reference>
<protein>
    <submittedName>
        <fullName evidence="2">Uncharacterized protein LOC104778076</fullName>
    </submittedName>
</protein>
<reference evidence="2" key="2">
    <citation type="submission" date="2025-08" db="UniProtKB">
        <authorList>
            <consortium name="RefSeq"/>
        </authorList>
    </citation>
    <scope>IDENTIFICATION</scope>
    <source>
        <tissue evidence="2">Leaf</tissue>
    </source>
</reference>
<dbReference type="Proteomes" id="UP000694864">
    <property type="component" value="Chromosome 3"/>
</dbReference>
<keyword evidence="1" id="KW-1185">Reference proteome</keyword>
<evidence type="ECO:0000313" key="1">
    <source>
        <dbReference type="Proteomes" id="UP000694864"/>
    </source>
</evidence>
<accession>A0ABM0YH08</accession>
<dbReference type="RefSeq" id="XP_010500744.1">
    <property type="nucleotide sequence ID" value="XM_010502442.2"/>
</dbReference>
<dbReference type="GeneID" id="104778076"/>
<proteinExistence type="predicted"/>
<sequence length="240" mass="25845">MATLPPYDPKFKLAIAVFPKPETENDQLHDESVSAAIVAADLISSTRLKLKLDSVHTEYSAQYLVDNAAGSHGHKLTVKGCLEFALKNGIPKAEDWPQLGSVSKPPSSYKPALVTMKGKVVVPKNLEEVVDMLDLVVHQPLGAKLHVLNPHLELQGIYCGPTGEPASYVGLRDGIILGSGEDPRKGHCNSEDMAQAEVYNPESGYEQVVCAAVSGRRAGLFNIGPSYLLVDYCVPLLSID</sequence>
<dbReference type="Gene3D" id="3.90.70.10">
    <property type="entry name" value="Cysteine proteinases"/>
    <property type="match status" value="1"/>
</dbReference>
<gene>
    <name evidence="2" type="primary">LOC104778076</name>
</gene>